<protein>
    <submittedName>
        <fullName evidence="5">NAD-dependent succinate-semialdehyde dehydrogenase</fullName>
    </submittedName>
</protein>
<accession>A0ABP7AS31</accession>
<keyword evidence="1 3" id="KW-0560">Oxidoreductase</keyword>
<feature type="active site" evidence="2">
    <location>
        <position position="247"/>
    </location>
</feature>
<dbReference type="InterPro" id="IPR015590">
    <property type="entry name" value="Aldehyde_DH_dom"/>
</dbReference>
<feature type="domain" description="Aldehyde dehydrogenase" evidence="4">
    <location>
        <begin position="19"/>
        <end position="471"/>
    </location>
</feature>
<reference evidence="6" key="1">
    <citation type="journal article" date="2019" name="Int. J. Syst. Evol. Microbiol.">
        <title>The Global Catalogue of Microorganisms (GCM) 10K type strain sequencing project: providing services to taxonomists for standard genome sequencing and annotation.</title>
        <authorList>
            <consortium name="The Broad Institute Genomics Platform"/>
            <consortium name="The Broad Institute Genome Sequencing Center for Infectious Disease"/>
            <person name="Wu L."/>
            <person name="Ma J."/>
        </authorList>
    </citation>
    <scope>NUCLEOTIDE SEQUENCE [LARGE SCALE GENOMIC DNA]</scope>
    <source>
        <strain evidence="6">JCM 16544</strain>
    </source>
</reference>
<dbReference type="PROSITE" id="PS00687">
    <property type="entry name" value="ALDEHYDE_DEHYDR_GLU"/>
    <property type="match status" value="1"/>
</dbReference>
<dbReference type="InterPro" id="IPR050740">
    <property type="entry name" value="Aldehyde_DH_Superfamily"/>
</dbReference>
<evidence type="ECO:0000256" key="2">
    <source>
        <dbReference type="PROSITE-ProRule" id="PRU10007"/>
    </source>
</evidence>
<dbReference type="Pfam" id="PF00171">
    <property type="entry name" value="Aldedh"/>
    <property type="match status" value="1"/>
</dbReference>
<evidence type="ECO:0000313" key="5">
    <source>
        <dbReference type="EMBL" id="GAA3639391.1"/>
    </source>
</evidence>
<dbReference type="Proteomes" id="UP001501697">
    <property type="component" value="Unassembled WGS sequence"/>
</dbReference>
<organism evidence="5 6">
    <name type="scientific">Microbacterium awajiense</name>
    <dbReference type="NCBI Taxonomy" id="415214"/>
    <lineage>
        <taxon>Bacteria</taxon>
        <taxon>Bacillati</taxon>
        <taxon>Actinomycetota</taxon>
        <taxon>Actinomycetes</taxon>
        <taxon>Micrococcales</taxon>
        <taxon>Microbacteriaceae</taxon>
        <taxon>Microbacterium</taxon>
    </lineage>
</organism>
<dbReference type="InterPro" id="IPR029510">
    <property type="entry name" value="Ald_DH_CS_GLU"/>
</dbReference>
<comment type="similarity">
    <text evidence="3">Belongs to the aldehyde dehydrogenase family.</text>
</comment>
<dbReference type="InterPro" id="IPR016163">
    <property type="entry name" value="Ald_DH_C"/>
</dbReference>
<name>A0ABP7AS31_9MICO</name>
<dbReference type="Gene3D" id="3.40.309.10">
    <property type="entry name" value="Aldehyde Dehydrogenase, Chain A, domain 2"/>
    <property type="match status" value="1"/>
</dbReference>
<dbReference type="InterPro" id="IPR016161">
    <property type="entry name" value="Ald_DH/histidinol_DH"/>
</dbReference>
<dbReference type="PANTHER" id="PTHR43353:SF5">
    <property type="entry name" value="SUCCINATE-SEMIALDEHYDE DEHYDROGENASE, MITOCHONDRIAL"/>
    <property type="match status" value="1"/>
</dbReference>
<dbReference type="Gene3D" id="3.40.605.10">
    <property type="entry name" value="Aldehyde Dehydrogenase, Chain A, domain 1"/>
    <property type="match status" value="1"/>
</dbReference>
<dbReference type="SUPFAM" id="SSF53720">
    <property type="entry name" value="ALDH-like"/>
    <property type="match status" value="1"/>
</dbReference>
<gene>
    <name evidence="5" type="ORF">GCM10022200_23590</name>
</gene>
<dbReference type="PROSITE" id="PS00070">
    <property type="entry name" value="ALDEHYDE_DEHYDR_CYS"/>
    <property type="match status" value="1"/>
</dbReference>
<comment type="caution">
    <text evidence="5">The sequence shown here is derived from an EMBL/GenBank/DDBJ whole genome shotgun (WGS) entry which is preliminary data.</text>
</comment>
<dbReference type="PANTHER" id="PTHR43353">
    <property type="entry name" value="SUCCINATE-SEMIALDEHYDE DEHYDROGENASE, MITOCHONDRIAL"/>
    <property type="match status" value="1"/>
</dbReference>
<evidence type="ECO:0000313" key="6">
    <source>
        <dbReference type="Proteomes" id="UP001501697"/>
    </source>
</evidence>
<evidence type="ECO:0000259" key="4">
    <source>
        <dbReference type="Pfam" id="PF00171"/>
    </source>
</evidence>
<dbReference type="InterPro" id="IPR016160">
    <property type="entry name" value="Ald_DH_CS_CYS"/>
</dbReference>
<dbReference type="InterPro" id="IPR016162">
    <property type="entry name" value="Ald_DH_N"/>
</dbReference>
<evidence type="ECO:0000256" key="1">
    <source>
        <dbReference type="ARBA" id="ARBA00023002"/>
    </source>
</evidence>
<sequence>MAETGRLYIGGRLRDTGVTREVVSPATGDVVGRLAWGGADDARDALVAARDAQQMWAAAGGDARAEWMDRLRERVIDAERELRTAVVAETGKTWGQSEEDYQLLVDSLSFYAAAARDLAPEPLADRAGTHTHELRSEPIGVAVAFVAWNFPLLNIAYKLGPAMAAGAPLVVKPSAKTSLSAAVLGRLCSEVGLPAGVVNLVWGDDVEIGDALSSSEIPALITLIGSADTAKHVMRVASTSVKRFSFELGGNAPVIVLPDADLDRAADIVATLKFANAGQVCVAPNRVLVHDDVADDLVARLVHRAHDVRVGAGGPGAVDMGPLIDEAAADRVLSLVDDAVSAGARVVAGGRRLPDAPTNAFVQPTVIVDVEADMRVAAEEIFGPVIGVQRFSDTRDAIDRANATTAGLSAFVFGSDASEIARCVDALQFGEVHVNGVKYAIELPHGGMKQSGSSCDCSLRALDDYLVTKRVSRPVSSPA</sequence>
<evidence type="ECO:0000256" key="3">
    <source>
        <dbReference type="RuleBase" id="RU003345"/>
    </source>
</evidence>
<dbReference type="EMBL" id="BAAAYU010000005">
    <property type="protein sequence ID" value="GAA3639391.1"/>
    <property type="molecule type" value="Genomic_DNA"/>
</dbReference>
<keyword evidence="6" id="KW-1185">Reference proteome</keyword>
<proteinExistence type="inferred from homology"/>